<dbReference type="Proteomes" id="UP000029843">
    <property type="component" value="Unassembled WGS sequence"/>
</dbReference>
<accession>A0A099KCW3</accession>
<evidence type="ECO:0000313" key="1">
    <source>
        <dbReference type="EMBL" id="KGJ88569.1"/>
    </source>
</evidence>
<dbReference type="PATRIC" id="fig|28229.4.peg.3444"/>
<sequence length="72" mass="7750">MSQSMENFAATLELLEAEIGLEDLSQLLADMLLVCSTRIVGDVPNNWTVKTEIVNGEVTAITDAALSKVNVL</sequence>
<evidence type="ECO:0000313" key="2">
    <source>
        <dbReference type="Proteomes" id="UP000029843"/>
    </source>
</evidence>
<comment type="caution">
    <text evidence="1">The sequence shown here is derived from an EMBL/GenBank/DDBJ whole genome shotgun (WGS) entry which is preliminary data.</text>
</comment>
<reference evidence="1 2" key="1">
    <citation type="submission" date="2014-08" db="EMBL/GenBank/DDBJ databases">
        <title>Genomic and Phenotypic Diversity of Colwellia psychrerythraea strains from Disparate Marine Basins.</title>
        <authorList>
            <person name="Techtmann S.M."/>
            <person name="Stelling S.C."/>
            <person name="Utturkar S.M."/>
            <person name="Alshibli N."/>
            <person name="Harris A."/>
            <person name="Brown S.D."/>
            <person name="Hazen T.C."/>
        </authorList>
    </citation>
    <scope>NUCLEOTIDE SEQUENCE [LARGE SCALE GENOMIC DNA]</scope>
    <source>
        <strain evidence="1 2">ND2E</strain>
    </source>
</reference>
<name>A0A099KCW3_COLPS</name>
<protein>
    <submittedName>
        <fullName evidence="1">Uncharacterized protein</fullName>
    </submittedName>
</protein>
<proteinExistence type="predicted"/>
<gene>
    <name evidence="1" type="ORF">ND2E_4104</name>
</gene>
<dbReference type="OrthoDB" id="9907210at2"/>
<dbReference type="AlphaFoldDB" id="A0A099KCW3"/>
<dbReference type="EMBL" id="JQED01000046">
    <property type="protein sequence ID" value="KGJ88569.1"/>
    <property type="molecule type" value="Genomic_DNA"/>
</dbReference>
<dbReference type="RefSeq" id="WP_033095084.1">
    <property type="nucleotide sequence ID" value="NZ_JQED01000046.1"/>
</dbReference>
<organism evidence="1 2">
    <name type="scientific">Colwellia psychrerythraea</name>
    <name type="common">Vibrio psychroerythus</name>
    <dbReference type="NCBI Taxonomy" id="28229"/>
    <lineage>
        <taxon>Bacteria</taxon>
        <taxon>Pseudomonadati</taxon>
        <taxon>Pseudomonadota</taxon>
        <taxon>Gammaproteobacteria</taxon>
        <taxon>Alteromonadales</taxon>
        <taxon>Colwelliaceae</taxon>
        <taxon>Colwellia</taxon>
    </lineage>
</organism>